<comment type="caution">
    <text evidence="1">The sequence shown here is derived from an EMBL/GenBank/DDBJ whole genome shotgun (WGS) entry which is preliminary data.</text>
</comment>
<evidence type="ECO:0000313" key="1">
    <source>
        <dbReference type="EMBL" id="KAH9699953.1"/>
    </source>
</evidence>
<name>A0ACB8ISJ2_CITSI</name>
<accession>A0ACB8ISJ2</accession>
<gene>
    <name evidence="1" type="ORF">KPL71_024558</name>
</gene>
<evidence type="ECO:0000313" key="2">
    <source>
        <dbReference type="Proteomes" id="UP000829398"/>
    </source>
</evidence>
<dbReference type="EMBL" id="CM039177">
    <property type="protein sequence ID" value="KAH9699953.1"/>
    <property type="molecule type" value="Genomic_DNA"/>
</dbReference>
<sequence length="247" mass="27682">MLGSSDNIGGSKNPSFARVFSSPLQATRSTKKARMREEGTDEDNPPLVTYKETLVSDSQYRAAGIGGSEADWEFDEGDVIENHDGVMSSISFSARIQEKLIQPWKNSVVVKLLGRNIGYKALCARLANMWKPSMGYSVIDLENNYFLVRFRNAGDALDALTRGPWIILGHYLIVQQWTPNFDSKVTDFEYVNVWIRLPGLALHLYHQKTLSKIGQLVGEVIKLDDNTELSTIGKFAKIAVRILLQNL</sequence>
<proteinExistence type="predicted"/>
<dbReference type="Proteomes" id="UP000829398">
    <property type="component" value="Chromosome 8"/>
</dbReference>
<reference evidence="2" key="1">
    <citation type="journal article" date="2023" name="Hortic. Res.">
        <title>A chromosome-level phased genome enabling allele-level studies in sweet orange: a case study on citrus Huanglongbing tolerance.</title>
        <authorList>
            <person name="Wu B."/>
            <person name="Yu Q."/>
            <person name="Deng Z."/>
            <person name="Duan Y."/>
            <person name="Luo F."/>
            <person name="Gmitter F. Jr."/>
        </authorList>
    </citation>
    <scope>NUCLEOTIDE SEQUENCE [LARGE SCALE GENOMIC DNA]</scope>
    <source>
        <strain evidence="2">cv. Valencia</strain>
    </source>
</reference>
<keyword evidence="2" id="KW-1185">Reference proteome</keyword>
<protein>
    <submittedName>
        <fullName evidence="1">Uncharacterized protein</fullName>
    </submittedName>
</protein>
<organism evidence="1 2">
    <name type="scientific">Citrus sinensis</name>
    <name type="common">Sweet orange</name>
    <name type="synonym">Citrus aurantium var. sinensis</name>
    <dbReference type="NCBI Taxonomy" id="2711"/>
    <lineage>
        <taxon>Eukaryota</taxon>
        <taxon>Viridiplantae</taxon>
        <taxon>Streptophyta</taxon>
        <taxon>Embryophyta</taxon>
        <taxon>Tracheophyta</taxon>
        <taxon>Spermatophyta</taxon>
        <taxon>Magnoliopsida</taxon>
        <taxon>eudicotyledons</taxon>
        <taxon>Gunneridae</taxon>
        <taxon>Pentapetalae</taxon>
        <taxon>rosids</taxon>
        <taxon>malvids</taxon>
        <taxon>Sapindales</taxon>
        <taxon>Rutaceae</taxon>
        <taxon>Aurantioideae</taxon>
        <taxon>Citrus</taxon>
    </lineage>
</organism>